<feature type="compositionally biased region" description="Low complexity" evidence="1">
    <location>
        <begin position="408"/>
        <end position="438"/>
    </location>
</feature>
<dbReference type="AlphaFoldDB" id="A0A138ZZ90"/>
<dbReference type="EMBL" id="KQ965849">
    <property type="protein sequence ID" value="KXS09810.1"/>
    <property type="molecule type" value="Genomic_DNA"/>
</dbReference>
<accession>A0A138ZZ90</accession>
<feature type="region of interest" description="Disordered" evidence="1">
    <location>
        <begin position="323"/>
        <end position="454"/>
    </location>
</feature>
<evidence type="ECO:0000313" key="3">
    <source>
        <dbReference type="Proteomes" id="UP000070544"/>
    </source>
</evidence>
<sequence>MEYQSDDSLGLIERRPKERWRVPPPMTVVLPLFGHSNHHASHMEPVAPVPPPSPHPQISPTRLDLLLLAAVESSNLYLVRSALAEGADPRARKTVVLRVEVDGEGLRERKDVKEGESALAMAIKAGDVDVSRELINAGNYKLHMTIGNCLNYAYELCCLHWSTLGADPAEPISWPLPAFYPRWSLSLWYSCRWERSPQYSNALDLALATSAWYNLSGAYVEVDTPRTVFETREGVVAEPCPDIVTELLLRNVPVTNSALRRARELAVGASNGCSRIYILDMIERALGVERDDVETMDHVTDLAPQHHTPISPKHPATPHIIERGRTLAPPTPPASPRPRPRSFLTPSSWFQPHSLKPVDTTHSQSPPPSPKSPGRTEPRHISWLAPSTWFPSSRSPSASPSRGVLPQPTSSRSSSTVPSPAAAASGSRSSRPATPRRTQSAPRATPLPDDGHDWVRVASPVPRAAHASRGRSTVMGLEECAGVHPAWVAGHGQDAGGEKAAVQLQREASPLDHGVSFAKRFEEFRRVGSP</sequence>
<gene>
    <name evidence="2" type="ORF">M427DRAFT_49096</name>
</gene>
<proteinExistence type="predicted"/>
<dbReference type="STRING" id="1344416.A0A138ZZ90"/>
<evidence type="ECO:0008006" key="4">
    <source>
        <dbReference type="Google" id="ProtNLM"/>
    </source>
</evidence>
<feature type="compositionally biased region" description="Low complexity" evidence="1">
    <location>
        <begin position="386"/>
        <end position="401"/>
    </location>
</feature>
<dbReference type="OrthoDB" id="20872at2759"/>
<evidence type="ECO:0000313" key="2">
    <source>
        <dbReference type="EMBL" id="KXS09810.1"/>
    </source>
</evidence>
<keyword evidence="3" id="KW-1185">Reference proteome</keyword>
<dbReference type="InterPro" id="IPR036770">
    <property type="entry name" value="Ankyrin_rpt-contain_sf"/>
</dbReference>
<dbReference type="Gene3D" id="1.25.40.20">
    <property type="entry name" value="Ankyrin repeat-containing domain"/>
    <property type="match status" value="1"/>
</dbReference>
<organism evidence="2 3">
    <name type="scientific">Gonapodya prolifera (strain JEL478)</name>
    <name type="common">Monoblepharis prolifera</name>
    <dbReference type="NCBI Taxonomy" id="1344416"/>
    <lineage>
        <taxon>Eukaryota</taxon>
        <taxon>Fungi</taxon>
        <taxon>Fungi incertae sedis</taxon>
        <taxon>Chytridiomycota</taxon>
        <taxon>Chytridiomycota incertae sedis</taxon>
        <taxon>Monoblepharidomycetes</taxon>
        <taxon>Monoblepharidales</taxon>
        <taxon>Gonapodyaceae</taxon>
        <taxon>Gonapodya</taxon>
    </lineage>
</organism>
<reference evidence="2 3" key="1">
    <citation type="journal article" date="2015" name="Genome Biol. Evol.">
        <title>Phylogenomic analyses indicate that early fungi evolved digesting cell walls of algal ancestors of land plants.</title>
        <authorList>
            <person name="Chang Y."/>
            <person name="Wang S."/>
            <person name="Sekimoto S."/>
            <person name="Aerts A.L."/>
            <person name="Choi C."/>
            <person name="Clum A."/>
            <person name="LaButti K.M."/>
            <person name="Lindquist E.A."/>
            <person name="Yee Ngan C."/>
            <person name="Ohm R.A."/>
            <person name="Salamov A.A."/>
            <person name="Grigoriev I.V."/>
            <person name="Spatafora J.W."/>
            <person name="Berbee M.L."/>
        </authorList>
    </citation>
    <scope>NUCLEOTIDE SEQUENCE [LARGE SCALE GENOMIC DNA]</scope>
    <source>
        <strain evidence="2 3">JEL478</strain>
    </source>
</reference>
<protein>
    <recommendedName>
        <fullName evidence="4">Ankyrin</fullName>
    </recommendedName>
</protein>
<name>A0A138ZZ90_GONPJ</name>
<evidence type="ECO:0000256" key="1">
    <source>
        <dbReference type="SAM" id="MobiDB-lite"/>
    </source>
</evidence>
<dbReference type="Proteomes" id="UP000070544">
    <property type="component" value="Unassembled WGS sequence"/>
</dbReference>